<evidence type="ECO:0000256" key="5">
    <source>
        <dbReference type="ARBA" id="ARBA00022801"/>
    </source>
</evidence>
<evidence type="ECO:0000256" key="3">
    <source>
        <dbReference type="ARBA" id="ARBA00022723"/>
    </source>
</evidence>
<comment type="cofactor">
    <cofactor evidence="7">
        <name>Zn(2+)</name>
        <dbReference type="ChEBI" id="CHEBI:29105"/>
    </cofactor>
    <text evidence="7">Binds 1 zinc ion.</text>
</comment>
<evidence type="ECO:0000256" key="1">
    <source>
        <dbReference type="ARBA" id="ARBA00010875"/>
    </source>
</evidence>
<name>A0A1F6X5L1_9BACT</name>
<feature type="binding site" evidence="7">
    <location>
        <position position="104"/>
    </location>
    <ligand>
        <name>Zn(2+)</name>
        <dbReference type="ChEBI" id="CHEBI:29105"/>
        <note>catalytic</note>
    </ligand>
</feature>
<evidence type="ECO:0000256" key="8">
    <source>
        <dbReference type="SAM" id="MobiDB-lite"/>
    </source>
</evidence>
<dbReference type="Proteomes" id="UP000176814">
    <property type="component" value="Unassembled WGS sequence"/>
</dbReference>
<feature type="region of interest" description="Disordered" evidence="8">
    <location>
        <begin position="133"/>
        <end position="154"/>
    </location>
</feature>
<reference evidence="9 10" key="1">
    <citation type="journal article" date="2016" name="Nat. Commun.">
        <title>Thousands of microbial genomes shed light on interconnected biogeochemical processes in an aquifer system.</title>
        <authorList>
            <person name="Anantharaman K."/>
            <person name="Brown C.T."/>
            <person name="Hug L.A."/>
            <person name="Sharon I."/>
            <person name="Castelle C.J."/>
            <person name="Probst A.J."/>
            <person name="Thomas B.C."/>
            <person name="Singh A."/>
            <person name="Wilkins M.J."/>
            <person name="Karaoz U."/>
            <person name="Brodie E.L."/>
            <person name="Williams K.H."/>
            <person name="Hubbard S.S."/>
            <person name="Banfield J.F."/>
        </authorList>
    </citation>
    <scope>NUCLEOTIDE SEQUENCE [LARGE SCALE GENOMIC DNA]</scope>
</reference>
<dbReference type="SUPFAM" id="SSF55486">
    <property type="entry name" value="Metalloproteases ('zincins'), catalytic domain"/>
    <property type="match status" value="1"/>
</dbReference>
<dbReference type="AlphaFoldDB" id="A0A1F6X5L1"/>
<dbReference type="EC" id="3.1.-.-" evidence="7"/>
<evidence type="ECO:0000256" key="7">
    <source>
        <dbReference type="HAMAP-Rule" id="MF_00009"/>
    </source>
</evidence>
<keyword evidence="4 7" id="KW-0255">Endonuclease</keyword>
<keyword evidence="6 7" id="KW-0862">Zinc</keyword>
<feature type="binding site" evidence="7">
    <location>
        <position position="114"/>
    </location>
    <ligand>
        <name>Zn(2+)</name>
        <dbReference type="ChEBI" id="CHEBI:29105"/>
        <note>catalytic</note>
    </ligand>
</feature>
<accession>A0A1F6X5L1</accession>
<keyword evidence="7" id="KW-0690">Ribosome biogenesis</keyword>
<feature type="binding site" evidence="7">
    <location>
        <position position="108"/>
    </location>
    <ligand>
        <name>Zn(2+)</name>
        <dbReference type="ChEBI" id="CHEBI:29105"/>
        <note>catalytic</note>
    </ligand>
</feature>
<evidence type="ECO:0000313" key="9">
    <source>
        <dbReference type="EMBL" id="OGI89371.1"/>
    </source>
</evidence>
<keyword evidence="3 7" id="KW-0479">Metal-binding</keyword>
<dbReference type="GO" id="GO:0005737">
    <property type="term" value="C:cytoplasm"/>
    <property type="evidence" value="ECO:0007669"/>
    <property type="project" value="UniProtKB-SubCell"/>
</dbReference>
<dbReference type="GO" id="GO:0006364">
    <property type="term" value="P:rRNA processing"/>
    <property type="evidence" value="ECO:0007669"/>
    <property type="project" value="UniProtKB-UniRule"/>
</dbReference>
<dbReference type="InterPro" id="IPR002036">
    <property type="entry name" value="YbeY"/>
</dbReference>
<keyword evidence="7" id="KW-0963">Cytoplasm</keyword>
<dbReference type="HAMAP" id="MF_00009">
    <property type="entry name" value="Endoribonucl_YbeY"/>
    <property type="match status" value="1"/>
</dbReference>
<sequence length="154" mass="17982">MRDNFSIVNESGELLPRLPLARIKNDILGKKYCLSLAFVDKKKSREINKRYRKKDKPTNILSFSFSKTEGEILMCPNIVRQEVKNKAESSNRTFRGYMGFLVIHGMLHLEGMKHSSKMDRAEEKYDKKYFYRNRRGVGNNPSRGGRVFKGRKKS</sequence>
<keyword evidence="5 7" id="KW-0378">Hydrolase</keyword>
<keyword evidence="2 7" id="KW-0540">Nuclease</keyword>
<evidence type="ECO:0000256" key="6">
    <source>
        <dbReference type="ARBA" id="ARBA00022833"/>
    </source>
</evidence>
<dbReference type="EMBL" id="MFUW01000032">
    <property type="protein sequence ID" value="OGI89371.1"/>
    <property type="molecule type" value="Genomic_DNA"/>
</dbReference>
<comment type="function">
    <text evidence="7">Single strand-specific metallo-endoribonuclease involved in late-stage 70S ribosome quality control and in maturation of the 3' terminus of the 16S rRNA.</text>
</comment>
<keyword evidence="7" id="KW-0698">rRNA processing</keyword>
<dbReference type="Gene3D" id="3.40.390.30">
    <property type="entry name" value="Metalloproteases ('zincins'), catalytic domain"/>
    <property type="match status" value="1"/>
</dbReference>
<dbReference type="GO" id="GO:0008270">
    <property type="term" value="F:zinc ion binding"/>
    <property type="evidence" value="ECO:0007669"/>
    <property type="project" value="UniProtKB-UniRule"/>
</dbReference>
<dbReference type="Pfam" id="PF02130">
    <property type="entry name" value="YbeY"/>
    <property type="match status" value="1"/>
</dbReference>
<comment type="similarity">
    <text evidence="1 7">Belongs to the endoribonuclease YbeY family.</text>
</comment>
<dbReference type="PANTHER" id="PTHR46986">
    <property type="entry name" value="ENDORIBONUCLEASE YBEY, CHLOROPLASTIC"/>
    <property type="match status" value="1"/>
</dbReference>
<protein>
    <recommendedName>
        <fullName evidence="7">Endoribonuclease YbeY</fullName>
        <ecNumber evidence="7">3.1.-.-</ecNumber>
    </recommendedName>
</protein>
<proteinExistence type="inferred from homology"/>
<organism evidence="9 10">
    <name type="scientific">Candidatus Nomurabacteria bacterium RIFCSPLOWO2_01_FULL_40_15</name>
    <dbReference type="NCBI Taxonomy" id="1801772"/>
    <lineage>
        <taxon>Bacteria</taxon>
        <taxon>Candidatus Nomuraibacteriota</taxon>
    </lineage>
</organism>
<evidence type="ECO:0000256" key="2">
    <source>
        <dbReference type="ARBA" id="ARBA00022722"/>
    </source>
</evidence>
<comment type="subcellular location">
    <subcellularLocation>
        <location evidence="7">Cytoplasm</location>
    </subcellularLocation>
</comment>
<dbReference type="GO" id="GO:0004222">
    <property type="term" value="F:metalloendopeptidase activity"/>
    <property type="evidence" value="ECO:0007669"/>
    <property type="project" value="InterPro"/>
</dbReference>
<dbReference type="GO" id="GO:0004521">
    <property type="term" value="F:RNA endonuclease activity"/>
    <property type="evidence" value="ECO:0007669"/>
    <property type="project" value="UniProtKB-UniRule"/>
</dbReference>
<dbReference type="InterPro" id="IPR023091">
    <property type="entry name" value="MetalPrtase_cat_dom_sf_prd"/>
</dbReference>
<dbReference type="NCBIfam" id="TIGR00043">
    <property type="entry name" value="rRNA maturation RNase YbeY"/>
    <property type="match status" value="1"/>
</dbReference>
<comment type="caution">
    <text evidence="9">The sequence shown here is derived from an EMBL/GenBank/DDBJ whole genome shotgun (WGS) entry which is preliminary data.</text>
</comment>
<dbReference type="PANTHER" id="PTHR46986:SF1">
    <property type="entry name" value="ENDORIBONUCLEASE YBEY, CHLOROPLASTIC"/>
    <property type="match status" value="1"/>
</dbReference>
<evidence type="ECO:0000313" key="10">
    <source>
        <dbReference type="Proteomes" id="UP000176814"/>
    </source>
</evidence>
<evidence type="ECO:0000256" key="4">
    <source>
        <dbReference type="ARBA" id="ARBA00022759"/>
    </source>
</evidence>
<gene>
    <name evidence="7" type="primary">ybeY</name>
    <name evidence="9" type="ORF">A2911_01075</name>
</gene>